<organism evidence="2 3">
    <name type="scientific">Victivallis lenta</name>
    <dbReference type="NCBI Taxonomy" id="2606640"/>
    <lineage>
        <taxon>Bacteria</taxon>
        <taxon>Pseudomonadati</taxon>
        <taxon>Lentisphaerota</taxon>
        <taxon>Lentisphaeria</taxon>
        <taxon>Victivallales</taxon>
        <taxon>Victivallaceae</taxon>
        <taxon>Victivallis</taxon>
    </lineage>
</organism>
<protein>
    <submittedName>
        <fullName evidence="2">Uncharacterized protein</fullName>
    </submittedName>
</protein>
<name>A0A844G0Z8_9BACT</name>
<proteinExistence type="predicted"/>
<keyword evidence="3" id="KW-1185">Reference proteome</keyword>
<dbReference type="Gene3D" id="2.60.120.260">
    <property type="entry name" value="Galactose-binding domain-like"/>
    <property type="match status" value="1"/>
</dbReference>
<gene>
    <name evidence="2" type="ORF">FYJ85_06235</name>
</gene>
<evidence type="ECO:0000313" key="2">
    <source>
        <dbReference type="EMBL" id="MST96644.1"/>
    </source>
</evidence>
<sequence>MKFFRTAVLGAMLFGAFAVSADDIYDNMIDTEAALKQWSNAAAMTFLPNGGPESDESAVRITATDAAKPVMAFFKVDIDKVRGKTVKLSAKVKGENISKPDKPYLGIKMMMTVTMADGRIDYPDTTRLTGDFGWRELKTVTTVPPDAKSVTIQIGLQGSTGTIYFSDLELDEED</sequence>
<keyword evidence="1" id="KW-0732">Signal</keyword>
<comment type="caution">
    <text evidence="2">The sequence shown here is derived from an EMBL/GenBank/DDBJ whole genome shotgun (WGS) entry which is preliminary data.</text>
</comment>
<dbReference type="Proteomes" id="UP000435649">
    <property type="component" value="Unassembled WGS sequence"/>
</dbReference>
<evidence type="ECO:0000256" key="1">
    <source>
        <dbReference type="SAM" id="SignalP"/>
    </source>
</evidence>
<accession>A0A844G0Z8</accession>
<dbReference type="RefSeq" id="WP_154417330.1">
    <property type="nucleotide sequence ID" value="NZ_CALXOB010000057.1"/>
</dbReference>
<evidence type="ECO:0000313" key="3">
    <source>
        <dbReference type="Proteomes" id="UP000435649"/>
    </source>
</evidence>
<dbReference type="AlphaFoldDB" id="A0A844G0Z8"/>
<feature type="signal peptide" evidence="1">
    <location>
        <begin position="1"/>
        <end position="21"/>
    </location>
</feature>
<dbReference type="EMBL" id="VUNS01000004">
    <property type="protein sequence ID" value="MST96644.1"/>
    <property type="molecule type" value="Genomic_DNA"/>
</dbReference>
<feature type="chain" id="PRO_5032658785" evidence="1">
    <location>
        <begin position="22"/>
        <end position="174"/>
    </location>
</feature>
<reference evidence="2 3" key="1">
    <citation type="submission" date="2019-08" db="EMBL/GenBank/DDBJ databases">
        <title>In-depth cultivation of the pig gut microbiome towards novel bacterial diversity and tailored functional studies.</title>
        <authorList>
            <person name="Wylensek D."/>
            <person name="Hitch T.C.A."/>
            <person name="Clavel T."/>
        </authorList>
    </citation>
    <scope>NUCLEOTIDE SEQUENCE [LARGE SCALE GENOMIC DNA]</scope>
    <source>
        <strain evidence="2 3">BBE-744-WT-12</strain>
    </source>
</reference>